<reference evidence="1 2" key="1">
    <citation type="submission" date="2018-08" db="EMBL/GenBank/DDBJ databases">
        <title>Complete genome sequencing of Blastochloris tepida GI.</title>
        <authorList>
            <person name="Tsukatani Y."/>
            <person name="Mori H."/>
        </authorList>
    </citation>
    <scope>NUCLEOTIDE SEQUENCE [LARGE SCALE GENOMIC DNA]</scope>
    <source>
        <strain evidence="1 2">GI</strain>
    </source>
</reference>
<accession>A0A348G1D9</accession>
<dbReference type="AlphaFoldDB" id="A0A348G1D9"/>
<dbReference type="Proteomes" id="UP000266934">
    <property type="component" value="Chromosome"/>
</dbReference>
<dbReference type="RefSeq" id="WP_126400081.1">
    <property type="nucleotide sequence ID" value="NZ_AP018907.1"/>
</dbReference>
<evidence type="ECO:0000313" key="1">
    <source>
        <dbReference type="EMBL" id="BBF93372.1"/>
    </source>
</evidence>
<proteinExistence type="predicted"/>
<name>A0A348G1D9_9HYPH</name>
<dbReference type="OrthoDB" id="7565054at2"/>
<evidence type="ECO:0000313" key="2">
    <source>
        <dbReference type="Proteomes" id="UP000266934"/>
    </source>
</evidence>
<protein>
    <submittedName>
        <fullName evidence="1">Uncharacterized protein</fullName>
    </submittedName>
</protein>
<gene>
    <name evidence="1" type="ORF">BLTE_20570</name>
</gene>
<keyword evidence="2" id="KW-1185">Reference proteome</keyword>
<dbReference type="KEGG" id="blag:BLTE_20570"/>
<organism evidence="1 2">
    <name type="scientific">Blastochloris tepida</name>
    <dbReference type="NCBI Taxonomy" id="2233851"/>
    <lineage>
        <taxon>Bacteria</taxon>
        <taxon>Pseudomonadati</taxon>
        <taxon>Pseudomonadota</taxon>
        <taxon>Alphaproteobacteria</taxon>
        <taxon>Hyphomicrobiales</taxon>
        <taxon>Blastochloridaceae</taxon>
        <taxon>Blastochloris</taxon>
    </lineage>
</organism>
<dbReference type="EMBL" id="AP018907">
    <property type="protein sequence ID" value="BBF93372.1"/>
    <property type="molecule type" value="Genomic_DNA"/>
</dbReference>
<sequence>MTPSTSPADRVAILGAINPASQAAGTVSTGWFPAKLWGSFLAIVQAGALGANATVDAKLEQAKDAAGASAKDIAGKSITQLTKTDADDNKQAEINLRQAELDIANGFTHVRLSITVATAACLVAGLVIGLDPRFGPASDYDAASVDSIA</sequence>